<organism evidence="2 3">
    <name type="scientific">[Myrmecia] bisecta</name>
    <dbReference type="NCBI Taxonomy" id="41462"/>
    <lineage>
        <taxon>Eukaryota</taxon>
        <taxon>Viridiplantae</taxon>
        <taxon>Chlorophyta</taxon>
        <taxon>core chlorophytes</taxon>
        <taxon>Trebouxiophyceae</taxon>
        <taxon>Trebouxiales</taxon>
        <taxon>Trebouxiaceae</taxon>
        <taxon>Myrmecia</taxon>
    </lineage>
</organism>
<sequence length="87" mass="9582">MGGWPAHSVVMTPEAVDDISCCPITQEAMRDPVICADGHTYERSAIAQWLEVHDTSPMTNKKLEHKMLVSNMALRKILQYVTGTPGA</sequence>
<dbReference type="PROSITE" id="PS51698">
    <property type="entry name" value="U_BOX"/>
    <property type="match status" value="1"/>
</dbReference>
<dbReference type="SMART" id="SM00504">
    <property type="entry name" value="Ubox"/>
    <property type="match status" value="1"/>
</dbReference>
<dbReference type="GO" id="GO:0004842">
    <property type="term" value="F:ubiquitin-protein transferase activity"/>
    <property type="evidence" value="ECO:0007669"/>
    <property type="project" value="InterPro"/>
</dbReference>
<evidence type="ECO:0000313" key="3">
    <source>
        <dbReference type="Proteomes" id="UP001489004"/>
    </source>
</evidence>
<keyword evidence="3" id="KW-1185">Reference proteome</keyword>
<evidence type="ECO:0000313" key="2">
    <source>
        <dbReference type="EMBL" id="KAK9818307.1"/>
    </source>
</evidence>
<protein>
    <recommendedName>
        <fullName evidence="1">U-box domain-containing protein</fullName>
    </recommendedName>
</protein>
<dbReference type="InterPro" id="IPR052085">
    <property type="entry name" value="WD-SAM-U-box"/>
</dbReference>
<dbReference type="Gene3D" id="3.30.40.10">
    <property type="entry name" value="Zinc/RING finger domain, C3HC4 (zinc finger)"/>
    <property type="match status" value="1"/>
</dbReference>
<dbReference type="PANTHER" id="PTHR46573:SF1">
    <property type="entry name" value="WD REPEAT, SAM AND U-BOX DOMAIN-CONTAINING PROTEIN 1"/>
    <property type="match status" value="1"/>
</dbReference>
<dbReference type="CDD" id="cd16655">
    <property type="entry name" value="RING-Ubox_WDSUB1-like"/>
    <property type="match status" value="1"/>
</dbReference>
<dbReference type="EMBL" id="JALJOR010000004">
    <property type="protein sequence ID" value="KAK9818307.1"/>
    <property type="molecule type" value="Genomic_DNA"/>
</dbReference>
<dbReference type="InterPro" id="IPR003613">
    <property type="entry name" value="Ubox_domain"/>
</dbReference>
<name>A0AAW1QBY7_9CHLO</name>
<dbReference type="GO" id="GO:0016567">
    <property type="term" value="P:protein ubiquitination"/>
    <property type="evidence" value="ECO:0007669"/>
    <property type="project" value="InterPro"/>
</dbReference>
<dbReference type="Proteomes" id="UP001489004">
    <property type="component" value="Unassembled WGS sequence"/>
</dbReference>
<reference evidence="2 3" key="1">
    <citation type="journal article" date="2024" name="Nat. Commun.">
        <title>Phylogenomics reveals the evolutionary origins of lichenization in chlorophyte algae.</title>
        <authorList>
            <person name="Puginier C."/>
            <person name="Libourel C."/>
            <person name="Otte J."/>
            <person name="Skaloud P."/>
            <person name="Haon M."/>
            <person name="Grisel S."/>
            <person name="Petersen M."/>
            <person name="Berrin J.G."/>
            <person name="Delaux P.M."/>
            <person name="Dal Grande F."/>
            <person name="Keller J."/>
        </authorList>
    </citation>
    <scope>NUCLEOTIDE SEQUENCE [LARGE SCALE GENOMIC DNA]</scope>
    <source>
        <strain evidence="2 3">SAG 2043</strain>
    </source>
</reference>
<proteinExistence type="predicted"/>
<comment type="caution">
    <text evidence="2">The sequence shown here is derived from an EMBL/GenBank/DDBJ whole genome shotgun (WGS) entry which is preliminary data.</text>
</comment>
<dbReference type="InterPro" id="IPR013083">
    <property type="entry name" value="Znf_RING/FYVE/PHD"/>
</dbReference>
<gene>
    <name evidence="2" type="ORF">WJX72_010369</name>
</gene>
<dbReference type="PANTHER" id="PTHR46573">
    <property type="entry name" value="WD REPEAT, SAM AND U-BOX DOMAIN-CONTAINING PROTEIN 1"/>
    <property type="match status" value="1"/>
</dbReference>
<accession>A0AAW1QBY7</accession>
<dbReference type="Pfam" id="PF04564">
    <property type="entry name" value="U-box"/>
    <property type="match status" value="1"/>
</dbReference>
<feature type="domain" description="U-box" evidence="1">
    <location>
        <begin position="15"/>
        <end position="87"/>
    </location>
</feature>
<dbReference type="AlphaFoldDB" id="A0AAW1QBY7"/>
<dbReference type="SUPFAM" id="SSF57850">
    <property type="entry name" value="RING/U-box"/>
    <property type="match status" value="1"/>
</dbReference>
<evidence type="ECO:0000259" key="1">
    <source>
        <dbReference type="PROSITE" id="PS51698"/>
    </source>
</evidence>